<dbReference type="EMBL" id="LRGB01016355">
    <property type="protein sequence ID" value="KZR98631.1"/>
    <property type="molecule type" value="Genomic_DNA"/>
</dbReference>
<keyword evidence="2" id="KW-1185">Reference proteome</keyword>
<name>A0A164G7W0_9CRUS</name>
<gene>
    <name evidence="1" type="ORF">APZ42_005860</name>
</gene>
<protein>
    <submittedName>
        <fullName evidence="1">Uncharacterized protein</fullName>
    </submittedName>
</protein>
<reference evidence="1 2" key="1">
    <citation type="submission" date="2016-03" db="EMBL/GenBank/DDBJ databases">
        <title>EvidentialGene: Evidence-directed Construction of Genes on Genomes.</title>
        <authorList>
            <person name="Gilbert D.G."/>
            <person name="Choi J.-H."/>
            <person name="Mockaitis K."/>
            <person name="Colbourne J."/>
            <person name="Pfrender M."/>
        </authorList>
    </citation>
    <scope>NUCLEOTIDE SEQUENCE [LARGE SCALE GENOMIC DNA]</scope>
    <source>
        <strain evidence="1 2">Xinb3</strain>
        <tissue evidence="1">Complete organism</tissue>
    </source>
</reference>
<feature type="non-terminal residue" evidence="1">
    <location>
        <position position="130"/>
    </location>
</feature>
<evidence type="ECO:0000313" key="2">
    <source>
        <dbReference type="Proteomes" id="UP000076858"/>
    </source>
</evidence>
<dbReference type="Proteomes" id="UP000076858">
    <property type="component" value="Unassembled WGS sequence"/>
</dbReference>
<proteinExistence type="predicted"/>
<organism evidence="1 2">
    <name type="scientific">Daphnia magna</name>
    <dbReference type="NCBI Taxonomy" id="35525"/>
    <lineage>
        <taxon>Eukaryota</taxon>
        <taxon>Metazoa</taxon>
        <taxon>Ecdysozoa</taxon>
        <taxon>Arthropoda</taxon>
        <taxon>Crustacea</taxon>
        <taxon>Branchiopoda</taxon>
        <taxon>Diplostraca</taxon>
        <taxon>Cladocera</taxon>
        <taxon>Anomopoda</taxon>
        <taxon>Daphniidae</taxon>
        <taxon>Daphnia</taxon>
    </lineage>
</organism>
<sequence length="130" mass="13442">VAIEVPGVAALAEEVRRVVEAARQRGDAEIVAELAGEFIEVVVQAAGGARIEIADHAGLPGEARDLALDAAIEVHLDGGFVSVLEVQVRGPEAGIDADARIEHQAVVDRALDGRVLVGLRDAAIEIVGAE</sequence>
<accession>A0A164G7W0</accession>
<feature type="non-terminal residue" evidence="1">
    <location>
        <position position="1"/>
    </location>
</feature>
<comment type="caution">
    <text evidence="1">The sequence shown here is derived from an EMBL/GenBank/DDBJ whole genome shotgun (WGS) entry which is preliminary data.</text>
</comment>
<evidence type="ECO:0000313" key="1">
    <source>
        <dbReference type="EMBL" id="KZR98631.1"/>
    </source>
</evidence>
<dbReference type="AlphaFoldDB" id="A0A164G7W0"/>